<reference evidence="3" key="2">
    <citation type="submission" date="2023-06" db="EMBL/GenBank/DDBJ databases">
        <authorList>
            <consortium name="Lawrence Berkeley National Laboratory"/>
            <person name="Haridas S."/>
            <person name="Hensen N."/>
            <person name="Bonometti L."/>
            <person name="Westerberg I."/>
            <person name="Brannstrom I.O."/>
            <person name="Guillou S."/>
            <person name="Cros-Aarteil S."/>
            <person name="Calhoun S."/>
            <person name="Kuo A."/>
            <person name="Mondo S."/>
            <person name="Pangilinan J."/>
            <person name="Riley R."/>
            <person name="LaButti K."/>
            <person name="Andreopoulos B."/>
            <person name="Lipzen A."/>
            <person name="Chen C."/>
            <person name="Yanf M."/>
            <person name="Daum C."/>
            <person name="Ng V."/>
            <person name="Clum A."/>
            <person name="Steindorff A."/>
            <person name="Ohm R."/>
            <person name="Martin F."/>
            <person name="Silar P."/>
            <person name="Natvig D."/>
            <person name="Lalanne C."/>
            <person name="Gautier V."/>
            <person name="Ament-velasquez S.L."/>
            <person name="Kruys A."/>
            <person name="Hutchinson M.I."/>
            <person name="Powell A.J."/>
            <person name="Barry K."/>
            <person name="Miller A.N."/>
            <person name="Grigoriev I.V."/>
            <person name="Debuchy R."/>
            <person name="Gladieux P."/>
            <person name="Thoren M.H."/>
            <person name="Johannesson H."/>
        </authorList>
    </citation>
    <scope>NUCLEOTIDE SEQUENCE</scope>
    <source>
        <strain evidence="3">CBS 232.78</strain>
    </source>
</reference>
<dbReference type="EMBL" id="JAULSW010000008">
    <property type="protein sequence ID" value="KAK3372189.1"/>
    <property type="molecule type" value="Genomic_DNA"/>
</dbReference>
<dbReference type="PROSITE" id="PS50934">
    <property type="entry name" value="SWIRM"/>
    <property type="match status" value="1"/>
</dbReference>
<dbReference type="PANTHER" id="PTHR12374:SF21">
    <property type="entry name" value="SWIRM DOMAIN-CONTAINING PROTEIN FUN19-RELATED"/>
    <property type="match status" value="1"/>
</dbReference>
<feature type="compositionally biased region" description="Pro residues" evidence="1">
    <location>
        <begin position="46"/>
        <end position="55"/>
    </location>
</feature>
<evidence type="ECO:0000313" key="3">
    <source>
        <dbReference type="EMBL" id="KAK3372189.1"/>
    </source>
</evidence>
<feature type="region of interest" description="Disordered" evidence="1">
    <location>
        <begin position="181"/>
        <end position="221"/>
    </location>
</feature>
<evidence type="ECO:0000313" key="4">
    <source>
        <dbReference type="Proteomes" id="UP001285441"/>
    </source>
</evidence>
<dbReference type="GO" id="GO:0006338">
    <property type="term" value="P:chromatin remodeling"/>
    <property type="evidence" value="ECO:0007669"/>
    <property type="project" value="TreeGrafter"/>
</dbReference>
<feature type="domain" description="SWIRM" evidence="2">
    <location>
        <begin position="274"/>
        <end position="372"/>
    </location>
</feature>
<dbReference type="InterPro" id="IPR009057">
    <property type="entry name" value="Homeodomain-like_sf"/>
</dbReference>
<sequence>MAGDQKKPCDVSSLMSPPEAVPFDSFSQVTMANANQSSGPEKRHVPNPPLSPPISPFAKAANTASVSPGPDLSIAVKDPILYPSAEAVVSLPTGPLFNPTTESIRTAMLVDEHIASRPATLFRESTPPQREDYELALYFKSNCLKMFRQNPREWLRQERELLRADRKLQTSLRPPVRLHAILPASKSAGPRTQPAKPSPNRVQKPKASSPKAKAQAARPVRAAATPARHIIRFSDTPELRVRTVAPNREDKDFNSLEDLCPPLNSLPTSKSGSLKVDWKGNALDLSEDPHRHLLHPDEITLAANLRLDCATYLTNKRRIFLRRRECAQIGKEFRKTDAQQACKIDVNKASKLWQAYEKVGWLSMKWVQPHMS</sequence>
<dbReference type="Gene3D" id="1.10.10.10">
    <property type="entry name" value="Winged helix-like DNA-binding domain superfamily/Winged helix DNA-binding domain"/>
    <property type="match status" value="1"/>
</dbReference>
<dbReference type="GO" id="GO:0006357">
    <property type="term" value="P:regulation of transcription by RNA polymerase II"/>
    <property type="evidence" value="ECO:0007669"/>
    <property type="project" value="TreeGrafter"/>
</dbReference>
<dbReference type="GO" id="GO:0003713">
    <property type="term" value="F:transcription coactivator activity"/>
    <property type="evidence" value="ECO:0007669"/>
    <property type="project" value="TreeGrafter"/>
</dbReference>
<proteinExistence type="predicted"/>
<dbReference type="PANTHER" id="PTHR12374">
    <property type="entry name" value="TRANSCRIPTIONAL ADAPTOR 2 ADA2 -RELATED"/>
    <property type="match status" value="1"/>
</dbReference>
<name>A0AAE0K8P7_9PEZI</name>
<evidence type="ECO:0000259" key="2">
    <source>
        <dbReference type="PROSITE" id="PS50934"/>
    </source>
</evidence>
<dbReference type="AlphaFoldDB" id="A0AAE0K8P7"/>
<dbReference type="GO" id="GO:0070210">
    <property type="term" value="C:Rpd3L-Expanded complex"/>
    <property type="evidence" value="ECO:0007669"/>
    <property type="project" value="TreeGrafter"/>
</dbReference>
<evidence type="ECO:0000256" key="1">
    <source>
        <dbReference type="SAM" id="MobiDB-lite"/>
    </source>
</evidence>
<dbReference type="FunFam" id="1.10.10.10:FF:000087">
    <property type="entry name" value="Transcriptional adapter 2"/>
    <property type="match status" value="1"/>
</dbReference>
<keyword evidence="4" id="KW-1185">Reference proteome</keyword>
<dbReference type="Proteomes" id="UP001285441">
    <property type="component" value="Unassembled WGS sequence"/>
</dbReference>
<feature type="compositionally biased region" description="Low complexity" evidence="1">
    <location>
        <begin position="205"/>
        <end position="221"/>
    </location>
</feature>
<dbReference type="InterPro" id="IPR036388">
    <property type="entry name" value="WH-like_DNA-bd_sf"/>
</dbReference>
<protein>
    <recommendedName>
        <fullName evidence="2">SWIRM domain-containing protein</fullName>
    </recommendedName>
</protein>
<organism evidence="3 4">
    <name type="scientific">Podospora didyma</name>
    <dbReference type="NCBI Taxonomy" id="330526"/>
    <lineage>
        <taxon>Eukaryota</taxon>
        <taxon>Fungi</taxon>
        <taxon>Dikarya</taxon>
        <taxon>Ascomycota</taxon>
        <taxon>Pezizomycotina</taxon>
        <taxon>Sordariomycetes</taxon>
        <taxon>Sordariomycetidae</taxon>
        <taxon>Sordariales</taxon>
        <taxon>Podosporaceae</taxon>
        <taxon>Podospora</taxon>
    </lineage>
</organism>
<gene>
    <name evidence="3" type="ORF">B0H63DRAFT_401695</name>
</gene>
<dbReference type="GO" id="GO:0003682">
    <property type="term" value="F:chromatin binding"/>
    <property type="evidence" value="ECO:0007669"/>
    <property type="project" value="TreeGrafter"/>
</dbReference>
<dbReference type="Pfam" id="PF04433">
    <property type="entry name" value="SWIRM"/>
    <property type="match status" value="1"/>
</dbReference>
<comment type="caution">
    <text evidence="3">The sequence shown here is derived from an EMBL/GenBank/DDBJ whole genome shotgun (WGS) entry which is preliminary data.</text>
</comment>
<dbReference type="InterPro" id="IPR007526">
    <property type="entry name" value="SWIRM"/>
</dbReference>
<reference evidence="3" key="1">
    <citation type="journal article" date="2023" name="Mol. Phylogenet. Evol.">
        <title>Genome-scale phylogeny and comparative genomics of the fungal order Sordariales.</title>
        <authorList>
            <person name="Hensen N."/>
            <person name="Bonometti L."/>
            <person name="Westerberg I."/>
            <person name="Brannstrom I.O."/>
            <person name="Guillou S."/>
            <person name="Cros-Aarteil S."/>
            <person name="Calhoun S."/>
            <person name="Haridas S."/>
            <person name="Kuo A."/>
            <person name="Mondo S."/>
            <person name="Pangilinan J."/>
            <person name="Riley R."/>
            <person name="LaButti K."/>
            <person name="Andreopoulos B."/>
            <person name="Lipzen A."/>
            <person name="Chen C."/>
            <person name="Yan M."/>
            <person name="Daum C."/>
            <person name="Ng V."/>
            <person name="Clum A."/>
            <person name="Steindorff A."/>
            <person name="Ohm R.A."/>
            <person name="Martin F."/>
            <person name="Silar P."/>
            <person name="Natvig D.O."/>
            <person name="Lalanne C."/>
            <person name="Gautier V."/>
            <person name="Ament-Velasquez S.L."/>
            <person name="Kruys A."/>
            <person name="Hutchinson M.I."/>
            <person name="Powell A.J."/>
            <person name="Barry K."/>
            <person name="Miller A.N."/>
            <person name="Grigoriev I.V."/>
            <person name="Debuchy R."/>
            <person name="Gladieux P."/>
            <person name="Hiltunen Thoren M."/>
            <person name="Johannesson H."/>
        </authorList>
    </citation>
    <scope>NUCLEOTIDE SEQUENCE</scope>
    <source>
        <strain evidence="3">CBS 232.78</strain>
    </source>
</reference>
<feature type="region of interest" description="Disordered" evidence="1">
    <location>
        <begin position="1"/>
        <end position="62"/>
    </location>
</feature>
<feature type="compositionally biased region" description="Polar residues" evidence="1">
    <location>
        <begin position="25"/>
        <end position="39"/>
    </location>
</feature>
<accession>A0AAE0K8P7</accession>
<dbReference type="SUPFAM" id="SSF46689">
    <property type="entry name" value="Homeodomain-like"/>
    <property type="match status" value="1"/>
</dbReference>